<dbReference type="Proteomes" id="UP000011864">
    <property type="component" value="Chromosome"/>
</dbReference>
<accession>K7A980</accession>
<organism evidence="1 2">
    <name type="scientific">Paraglaciecola psychrophila 170</name>
    <dbReference type="NCBI Taxonomy" id="1129794"/>
    <lineage>
        <taxon>Bacteria</taxon>
        <taxon>Pseudomonadati</taxon>
        <taxon>Pseudomonadota</taxon>
        <taxon>Gammaproteobacteria</taxon>
        <taxon>Alteromonadales</taxon>
        <taxon>Alteromonadaceae</taxon>
        <taxon>Paraglaciecola</taxon>
    </lineage>
</organism>
<dbReference type="PATRIC" id="fig|1129794.4.peg.1751"/>
<gene>
    <name evidence="1" type="ORF">C427_1766</name>
</gene>
<evidence type="ECO:0000313" key="1">
    <source>
        <dbReference type="EMBL" id="AGH43875.1"/>
    </source>
</evidence>
<reference evidence="1 2" key="1">
    <citation type="journal article" date="2013" name="Genome Announc.">
        <title>Complete Genome Sequence of Glaciecola psychrophila Strain 170T.</title>
        <authorList>
            <person name="Yin J."/>
            <person name="Chen J."/>
            <person name="Liu G."/>
            <person name="Yu Y."/>
            <person name="Song L."/>
            <person name="Wang X."/>
            <person name="Qu X."/>
        </authorList>
    </citation>
    <scope>NUCLEOTIDE SEQUENCE [LARGE SCALE GENOMIC DNA]</scope>
    <source>
        <strain evidence="1 2">170</strain>
    </source>
</reference>
<name>K7A980_9ALTE</name>
<protein>
    <submittedName>
        <fullName evidence="1">Uncharacterized protein</fullName>
    </submittedName>
</protein>
<dbReference type="EMBL" id="CP003837">
    <property type="protein sequence ID" value="AGH43875.1"/>
    <property type="molecule type" value="Genomic_DNA"/>
</dbReference>
<dbReference type="AlphaFoldDB" id="K7A980"/>
<dbReference type="KEGG" id="gps:C427_1766"/>
<evidence type="ECO:0000313" key="2">
    <source>
        <dbReference type="Proteomes" id="UP000011864"/>
    </source>
</evidence>
<proteinExistence type="predicted"/>
<dbReference type="HOGENOM" id="CLU_2451922_0_0_6"/>
<dbReference type="RefSeq" id="WP_007637464.1">
    <property type="nucleotide sequence ID" value="NC_020514.1"/>
</dbReference>
<sequence>MSRILIIGLLLANIFHSSFFAQNILKYKDISNLQNCYSKVFEEYDTWFGMLKKSNQRKTKTPEELEIRLNKLPVFFPKTDLYKYKYKYK</sequence>
<keyword evidence="2" id="KW-1185">Reference proteome</keyword>